<evidence type="ECO:0000256" key="1">
    <source>
        <dbReference type="SAM" id="MobiDB-lite"/>
    </source>
</evidence>
<protein>
    <recommendedName>
        <fullName evidence="4">EAL domain-containing protein</fullName>
    </recommendedName>
</protein>
<organism evidence="2 3">
    <name type="scientific">Kordiimonas sediminis</name>
    <dbReference type="NCBI Taxonomy" id="1735581"/>
    <lineage>
        <taxon>Bacteria</taxon>
        <taxon>Pseudomonadati</taxon>
        <taxon>Pseudomonadota</taxon>
        <taxon>Alphaproteobacteria</taxon>
        <taxon>Kordiimonadales</taxon>
        <taxon>Kordiimonadaceae</taxon>
        <taxon>Kordiimonas</taxon>
    </lineage>
</organism>
<evidence type="ECO:0008006" key="4">
    <source>
        <dbReference type="Google" id="ProtNLM"/>
    </source>
</evidence>
<sequence>MSRPGIVQDLKEYLASLKQHRSGRIAVHLRISGLERHLKQQSYRIAAAAHLKPLIDKYSARTFTLENGDIFLITNGASIANINNTLWNLRDEYKESSFLQSVQFEPGQDNVFVGWYPLEDRYDLLMEVVGALARGEAAPQVSSAGNTVSTPAAPRSVQSGSGDGSFSRRPKMIKLLPIDPPSKDEKTLTLDPNLFMTISKALHGVDVAGMIRKQTVAVRTPKGDQAPVMVHRFIPIDTVFEQLLDGAKLIPNRWLVGYLRDYLSDRILSSQPNLYNDGSLASSLSVTSGAILGKAFEPFCRSLGNQSRSTVILQFDIRDAISSPSQYLEAVALATEQGFRTSIAGIDVVSLHWLAQADLNANFIKIEFPKAPMANWLTKEIETSIKRSLDHNGVARFILDCCDTEESVQFAQRVGINLFQGNVISPVTI</sequence>
<reference evidence="2" key="1">
    <citation type="journal article" date="2014" name="Int. J. Syst. Evol. Microbiol.">
        <title>Complete genome sequence of Corynebacterium casei LMG S-19264T (=DSM 44701T), isolated from a smear-ripened cheese.</title>
        <authorList>
            <consortium name="US DOE Joint Genome Institute (JGI-PGF)"/>
            <person name="Walter F."/>
            <person name="Albersmeier A."/>
            <person name="Kalinowski J."/>
            <person name="Ruckert C."/>
        </authorList>
    </citation>
    <scope>NUCLEOTIDE SEQUENCE</scope>
    <source>
        <strain evidence="2">KCTC 42590</strain>
    </source>
</reference>
<evidence type="ECO:0000313" key="3">
    <source>
        <dbReference type="Proteomes" id="UP000630923"/>
    </source>
</evidence>
<dbReference type="EMBL" id="BNCI01000001">
    <property type="protein sequence ID" value="GHF16129.1"/>
    <property type="molecule type" value="Genomic_DNA"/>
</dbReference>
<proteinExistence type="predicted"/>
<dbReference type="Proteomes" id="UP000630923">
    <property type="component" value="Unassembled WGS sequence"/>
</dbReference>
<name>A0A919APV9_9PROT</name>
<dbReference type="AlphaFoldDB" id="A0A919APV9"/>
<accession>A0A919APV9</accession>
<keyword evidence="3" id="KW-1185">Reference proteome</keyword>
<evidence type="ECO:0000313" key="2">
    <source>
        <dbReference type="EMBL" id="GHF16129.1"/>
    </source>
</evidence>
<reference evidence="2" key="2">
    <citation type="submission" date="2020-09" db="EMBL/GenBank/DDBJ databases">
        <authorList>
            <person name="Sun Q."/>
            <person name="Kim S."/>
        </authorList>
    </citation>
    <scope>NUCLEOTIDE SEQUENCE</scope>
    <source>
        <strain evidence="2">KCTC 42590</strain>
    </source>
</reference>
<comment type="caution">
    <text evidence="2">The sequence shown here is derived from an EMBL/GenBank/DDBJ whole genome shotgun (WGS) entry which is preliminary data.</text>
</comment>
<feature type="region of interest" description="Disordered" evidence="1">
    <location>
        <begin position="140"/>
        <end position="168"/>
    </location>
</feature>
<feature type="compositionally biased region" description="Polar residues" evidence="1">
    <location>
        <begin position="140"/>
        <end position="160"/>
    </location>
</feature>
<gene>
    <name evidence="2" type="ORF">GCM10017044_08000</name>
</gene>
<dbReference type="RefSeq" id="WP_191250254.1">
    <property type="nucleotide sequence ID" value="NZ_BNCI01000001.1"/>
</dbReference>